<protein>
    <submittedName>
        <fullName evidence="2">Uncharacterized protein, isoform B</fullName>
    </submittedName>
</protein>
<proteinExistence type="predicted"/>
<gene>
    <name evidence="2" type="primary">Dana\GF13206</name>
    <name evidence="2" type="synonym">dana_GLEANR_1322</name>
    <name evidence="2" type="ORF">GF13206</name>
</gene>
<reference evidence="2 3" key="1">
    <citation type="journal article" date="2007" name="Nature">
        <title>Evolution of genes and genomes on the Drosophila phylogeny.</title>
        <authorList>
            <consortium name="Drosophila 12 Genomes Consortium"/>
            <person name="Clark A.G."/>
            <person name="Eisen M.B."/>
            <person name="Smith D.R."/>
            <person name="Bergman C.M."/>
            <person name="Oliver B."/>
            <person name="Markow T.A."/>
            <person name="Kaufman T.C."/>
            <person name="Kellis M."/>
            <person name="Gelbart W."/>
            <person name="Iyer V.N."/>
            <person name="Pollard D.A."/>
            <person name="Sackton T.B."/>
            <person name="Larracuente A.M."/>
            <person name="Singh N.D."/>
            <person name="Abad J.P."/>
            <person name="Abt D.N."/>
            <person name="Adryan B."/>
            <person name="Aguade M."/>
            <person name="Akashi H."/>
            <person name="Anderson W.W."/>
            <person name="Aquadro C.F."/>
            <person name="Ardell D.H."/>
            <person name="Arguello R."/>
            <person name="Artieri C.G."/>
            <person name="Barbash D.A."/>
            <person name="Barker D."/>
            <person name="Barsanti P."/>
            <person name="Batterham P."/>
            <person name="Batzoglou S."/>
            <person name="Begun D."/>
            <person name="Bhutkar A."/>
            <person name="Blanco E."/>
            <person name="Bosak S.A."/>
            <person name="Bradley R.K."/>
            <person name="Brand A.D."/>
            <person name="Brent M.R."/>
            <person name="Brooks A.N."/>
            <person name="Brown R.H."/>
            <person name="Butlin R.K."/>
            <person name="Caggese C."/>
            <person name="Calvi B.R."/>
            <person name="Bernardo de Carvalho A."/>
            <person name="Caspi A."/>
            <person name="Castrezana S."/>
            <person name="Celniker S.E."/>
            <person name="Chang J.L."/>
            <person name="Chapple C."/>
            <person name="Chatterji S."/>
            <person name="Chinwalla A."/>
            <person name="Civetta A."/>
            <person name="Clifton S.W."/>
            <person name="Comeron J.M."/>
            <person name="Costello J.C."/>
            <person name="Coyne J.A."/>
            <person name="Daub J."/>
            <person name="David R.G."/>
            <person name="Delcher A.L."/>
            <person name="Delehaunty K."/>
            <person name="Do C.B."/>
            <person name="Ebling H."/>
            <person name="Edwards K."/>
            <person name="Eickbush T."/>
            <person name="Evans J.D."/>
            <person name="Filipski A."/>
            <person name="Findeiss S."/>
            <person name="Freyhult E."/>
            <person name="Fulton L."/>
            <person name="Fulton R."/>
            <person name="Garcia A.C."/>
            <person name="Gardiner A."/>
            <person name="Garfield D.A."/>
            <person name="Garvin B.E."/>
            <person name="Gibson G."/>
            <person name="Gilbert D."/>
            <person name="Gnerre S."/>
            <person name="Godfrey J."/>
            <person name="Good R."/>
            <person name="Gotea V."/>
            <person name="Gravely B."/>
            <person name="Greenberg A.J."/>
            <person name="Griffiths-Jones S."/>
            <person name="Gross S."/>
            <person name="Guigo R."/>
            <person name="Gustafson E.A."/>
            <person name="Haerty W."/>
            <person name="Hahn M.W."/>
            <person name="Halligan D.L."/>
            <person name="Halpern A.L."/>
            <person name="Halter G.M."/>
            <person name="Han M.V."/>
            <person name="Heger A."/>
            <person name="Hillier L."/>
            <person name="Hinrichs A.S."/>
            <person name="Holmes I."/>
            <person name="Hoskins R.A."/>
            <person name="Hubisz M.J."/>
            <person name="Hultmark D."/>
            <person name="Huntley M.A."/>
            <person name="Jaffe D.B."/>
            <person name="Jagadeeshan S."/>
            <person name="Jeck W.R."/>
            <person name="Johnson J."/>
            <person name="Jones C.D."/>
            <person name="Jordan W.C."/>
            <person name="Karpen G.H."/>
            <person name="Kataoka E."/>
            <person name="Keightley P.D."/>
            <person name="Kheradpour P."/>
            <person name="Kirkness E.F."/>
            <person name="Koerich L.B."/>
            <person name="Kristiansen K."/>
            <person name="Kudrna D."/>
            <person name="Kulathinal R.J."/>
            <person name="Kumar S."/>
            <person name="Kwok R."/>
            <person name="Lander E."/>
            <person name="Langley C.H."/>
            <person name="Lapoint R."/>
            <person name="Lazzaro B.P."/>
            <person name="Lee S.J."/>
            <person name="Levesque L."/>
            <person name="Li R."/>
            <person name="Lin C.F."/>
            <person name="Lin M.F."/>
            <person name="Lindblad-Toh K."/>
            <person name="Llopart A."/>
            <person name="Long M."/>
            <person name="Low L."/>
            <person name="Lozovsky E."/>
            <person name="Lu J."/>
            <person name="Luo M."/>
            <person name="Machado C.A."/>
            <person name="Makalowski W."/>
            <person name="Marzo M."/>
            <person name="Matsuda M."/>
            <person name="Matzkin L."/>
            <person name="McAllister B."/>
            <person name="McBride C.S."/>
            <person name="McKernan B."/>
            <person name="McKernan K."/>
            <person name="Mendez-Lago M."/>
            <person name="Minx P."/>
            <person name="Mollenhauer M.U."/>
            <person name="Montooth K."/>
            <person name="Mount S.M."/>
            <person name="Mu X."/>
            <person name="Myers E."/>
            <person name="Negre B."/>
            <person name="Newfeld S."/>
            <person name="Nielsen R."/>
            <person name="Noor M.A."/>
            <person name="O'Grady P."/>
            <person name="Pachter L."/>
            <person name="Papaceit M."/>
            <person name="Parisi M.J."/>
            <person name="Parisi M."/>
            <person name="Parts L."/>
            <person name="Pedersen J.S."/>
            <person name="Pesole G."/>
            <person name="Phillippy A.M."/>
            <person name="Ponting C.P."/>
            <person name="Pop M."/>
            <person name="Porcelli D."/>
            <person name="Powell J.R."/>
            <person name="Prohaska S."/>
            <person name="Pruitt K."/>
            <person name="Puig M."/>
            <person name="Quesneville H."/>
            <person name="Ram K.R."/>
            <person name="Rand D."/>
            <person name="Rasmussen M.D."/>
            <person name="Reed L.K."/>
            <person name="Reenan R."/>
            <person name="Reily A."/>
            <person name="Remington K.A."/>
            <person name="Rieger T.T."/>
            <person name="Ritchie M.G."/>
            <person name="Robin C."/>
            <person name="Rogers Y.H."/>
            <person name="Rohde C."/>
            <person name="Rozas J."/>
            <person name="Rubenfield M.J."/>
            <person name="Ruiz A."/>
            <person name="Russo S."/>
            <person name="Salzberg S.L."/>
            <person name="Sanchez-Gracia A."/>
            <person name="Saranga D.J."/>
            <person name="Sato H."/>
            <person name="Schaeffer S.W."/>
            <person name="Schatz M.C."/>
            <person name="Schlenke T."/>
            <person name="Schwartz R."/>
            <person name="Segarra C."/>
            <person name="Singh R.S."/>
            <person name="Sirot L."/>
            <person name="Sirota M."/>
            <person name="Sisneros N.B."/>
            <person name="Smith C.D."/>
            <person name="Smith T.F."/>
            <person name="Spieth J."/>
            <person name="Stage D.E."/>
            <person name="Stark A."/>
            <person name="Stephan W."/>
            <person name="Strausberg R.L."/>
            <person name="Strempel S."/>
            <person name="Sturgill D."/>
            <person name="Sutton G."/>
            <person name="Sutton G.G."/>
            <person name="Tao W."/>
            <person name="Teichmann S."/>
            <person name="Tobari Y.N."/>
            <person name="Tomimura Y."/>
            <person name="Tsolas J.M."/>
            <person name="Valente V.L."/>
            <person name="Venter E."/>
            <person name="Venter J.C."/>
            <person name="Vicario S."/>
            <person name="Vieira F.G."/>
            <person name="Vilella A.J."/>
            <person name="Villasante A."/>
            <person name="Walenz B."/>
            <person name="Wang J."/>
            <person name="Wasserman M."/>
            <person name="Watts T."/>
            <person name="Wilson D."/>
            <person name="Wilson R.K."/>
            <person name="Wing R.A."/>
            <person name="Wolfner M.F."/>
            <person name="Wong A."/>
            <person name="Wong G.K."/>
            <person name="Wu C.I."/>
            <person name="Wu G."/>
            <person name="Yamamoto D."/>
            <person name="Yang H.P."/>
            <person name="Yang S.P."/>
            <person name="Yorke J.A."/>
            <person name="Yoshida K."/>
            <person name="Zdobnov E."/>
            <person name="Zhang P."/>
            <person name="Zhang Y."/>
            <person name="Zimin A.V."/>
            <person name="Baldwin J."/>
            <person name="Abdouelleil A."/>
            <person name="Abdulkadir J."/>
            <person name="Abebe A."/>
            <person name="Abera B."/>
            <person name="Abreu J."/>
            <person name="Acer S.C."/>
            <person name="Aftuck L."/>
            <person name="Alexander A."/>
            <person name="An P."/>
            <person name="Anderson E."/>
            <person name="Anderson S."/>
            <person name="Arachi H."/>
            <person name="Azer M."/>
            <person name="Bachantsang P."/>
            <person name="Barry A."/>
            <person name="Bayul T."/>
            <person name="Berlin A."/>
            <person name="Bessette D."/>
            <person name="Bloom T."/>
            <person name="Blye J."/>
            <person name="Boguslavskiy L."/>
            <person name="Bonnet C."/>
            <person name="Boukhgalter B."/>
            <person name="Bourzgui I."/>
            <person name="Brown A."/>
            <person name="Cahill P."/>
            <person name="Channer S."/>
            <person name="Cheshatsang Y."/>
            <person name="Chuda L."/>
            <person name="Citroen M."/>
            <person name="Collymore A."/>
            <person name="Cooke P."/>
            <person name="Costello M."/>
            <person name="D'Aco K."/>
            <person name="Daza R."/>
            <person name="De Haan G."/>
            <person name="DeGray S."/>
            <person name="DeMaso C."/>
            <person name="Dhargay N."/>
            <person name="Dooley K."/>
            <person name="Dooley E."/>
            <person name="Doricent M."/>
            <person name="Dorje P."/>
            <person name="Dorjee K."/>
            <person name="Dupes A."/>
            <person name="Elong R."/>
            <person name="Falk J."/>
            <person name="Farina A."/>
            <person name="Faro S."/>
            <person name="Ferguson D."/>
            <person name="Fisher S."/>
            <person name="Foley C.D."/>
            <person name="Franke A."/>
            <person name="Friedrich D."/>
            <person name="Gadbois L."/>
            <person name="Gearin G."/>
            <person name="Gearin C.R."/>
            <person name="Giannoukos G."/>
            <person name="Goode T."/>
            <person name="Graham J."/>
            <person name="Grandbois E."/>
            <person name="Grewal S."/>
            <person name="Gyaltsen K."/>
            <person name="Hafez N."/>
            <person name="Hagos B."/>
            <person name="Hall J."/>
            <person name="Henson C."/>
            <person name="Hollinger A."/>
            <person name="Honan T."/>
            <person name="Huard M.D."/>
            <person name="Hughes L."/>
            <person name="Hurhula B."/>
            <person name="Husby M.E."/>
            <person name="Kamat A."/>
            <person name="Kanga B."/>
            <person name="Kashin S."/>
            <person name="Khazanovich D."/>
            <person name="Kisner P."/>
            <person name="Lance K."/>
            <person name="Lara M."/>
            <person name="Lee W."/>
            <person name="Lennon N."/>
            <person name="Letendre F."/>
            <person name="LeVine R."/>
            <person name="Lipovsky A."/>
            <person name="Liu X."/>
            <person name="Liu J."/>
            <person name="Liu S."/>
            <person name="Lokyitsang T."/>
            <person name="Lokyitsang Y."/>
            <person name="Lubonja R."/>
            <person name="Lui A."/>
            <person name="MacDonald P."/>
            <person name="Magnisalis V."/>
            <person name="Maru K."/>
            <person name="Matthews C."/>
            <person name="McCusker W."/>
            <person name="McDonough S."/>
            <person name="Mehta T."/>
            <person name="Meldrim J."/>
            <person name="Meneus L."/>
            <person name="Mihai O."/>
            <person name="Mihalev A."/>
            <person name="Mihova T."/>
            <person name="Mittelman R."/>
            <person name="Mlenga V."/>
            <person name="Montmayeur A."/>
            <person name="Mulrain L."/>
            <person name="Navidi A."/>
            <person name="Naylor J."/>
            <person name="Negash T."/>
            <person name="Nguyen T."/>
            <person name="Nguyen N."/>
            <person name="Nicol R."/>
            <person name="Norbu C."/>
            <person name="Norbu N."/>
            <person name="Novod N."/>
            <person name="O'Neill B."/>
            <person name="Osman S."/>
            <person name="Markiewicz E."/>
            <person name="Oyono O.L."/>
            <person name="Patti C."/>
            <person name="Phunkhang P."/>
            <person name="Pierre F."/>
            <person name="Priest M."/>
            <person name="Raghuraman S."/>
            <person name="Rege F."/>
            <person name="Reyes R."/>
            <person name="Rise C."/>
            <person name="Rogov P."/>
            <person name="Ross K."/>
            <person name="Ryan E."/>
            <person name="Settipalli S."/>
            <person name="Shea T."/>
            <person name="Sherpa N."/>
            <person name="Shi L."/>
            <person name="Shih D."/>
            <person name="Sparrow T."/>
            <person name="Spaulding J."/>
            <person name="Stalker J."/>
            <person name="Stange-Thomann N."/>
            <person name="Stavropoulos S."/>
            <person name="Stone C."/>
            <person name="Strader C."/>
            <person name="Tesfaye S."/>
            <person name="Thomson T."/>
            <person name="Thoulutsang Y."/>
            <person name="Thoulutsang D."/>
            <person name="Topham K."/>
            <person name="Topping I."/>
            <person name="Tsamla T."/>
            <person name="Vassiliev H."/>
            <person name="Vo A."/>
            <person name="Wangchuk T."/>
            <person name="Wangdi T."/>
            <person name="Weiand M."/>
            <person name="Wilkinson J."/>
            <person name="Wilson A."/>
            <person name="Yadav S."/>
            <person name="Young G."/>
            <person name="Yu Q."/>
            <person name="Zembek L."/>
            <person name="Zhong D."/>
            <person name="Zimmer A."/>
            <person name="Zwirko Z."/>
            <person name="Jaffe D.B."/>
            <person name="Alvarez P."/>
            <person name="Brockman W."/>
            <person name="Butler J."/>
            <person name="Chin C."/>
            <person name="Gnerre S."/>
            <person name="Grabherr M."/>
            <person name="Kleber M."/>
            <person name="Mauceli E."/>
            <person name="MacCallum I."/>
        </authorList>
    </citation>
    <scope>NUCLEOTIDE SEQUENCE [LARGE SCALE GENOMIC DNA]</scope>
    <source>
        <strain evidence="3">Tucson 14024-0371.13</strain>
    </source>
</reference>
<dbReference type="EMBL" id="CH902664">
    <property type="protein sequence ID" value="KPU74669.1"/>
    <property type="molecule type" value="Genomic_DNA"/>
</dbReference>
<name>A0A0P8ZIP6_DROAN</name>
<dbReference type="Proteomes" id="UP000007801">
    <property type="component" value="Unassembled WGS sequence"/>
</dbReference>
<evidence type="ECO:0000313" key="3">
    <source>
        <dbReference type="Proteomes" id="UP000007801"/>
    </source>
</evidence>
<dbReference type="AlphaFoldDB" id="A0A0P8ZIP6"/>
<feature type="region of interest" description="Disordered" evidence="1">
    <location>
        <begin position="83"/>
        <end position="110"/>
    </location>
</feature>
<sequence>MSDSQPYNDTGLLSGTTTNNFIHDQHYADHQSSTAKAPAVSNSLMGLPLVPNGISSSDTTDLSQQQMQLQQVPLYLHQHQQRIQKSVDTSSNSSHVGQILEDGCYPEYKH</sequence>
<keyword evidence="3" id="KW-1185">Reference proteome</keyword>
<organism evidence="2 3">
    <name type="scientific">Drosophila ananassae</name>
    <name type="common">Fruit fly</name>
    <dbReference type="NCBI Taxonomy" id="7217"/>
    <lineage>
        <taxon>Eukaryota</taxon>
        <taxon>Metazoa</taxon>
        <taxon>Ecdysozoa</taxon>
        <taxon>Arthropoda</taxon>
        <taxon>Hexapoda</taxon>
        <taxon>Insecta</taxon>
        <taxon>Pterygota</taxon>
        <taxon>Neoptera</taxon>
        <taxon>Endopterygota</taxon>
        <taxon>Diptera</taxon>
        <taxon>Brachycera</taxon>
        <taxon>Muscomorpha</taxon>
        <taxon>Ephydroidea</taxon>
        <taxon>Drosophilidae</taxon>
        <taxon>Drosophila</taxon>
        <taxon>Sophophora</taxon>
    </lineage>
</organism>
<evidence type="ECO:0000313" key="2">
    <source>
        <dbReference type="EMBL" id="KPU74669.1"/>
    </source>
</evidence>
<feature type="compositionally biased region" description="Polar residues" evidence="1">
    <location>
        <begin position="83"/>
        <end position="96"/>
    </location>
</feature>
<evidence type="ECO:0000256" key="1">
    <source>
        <dbReference type="SAM" id="MobiDB-lite"/>
    </source>
</evidence>
<accession>A0A0P8ZIP6</accession>